<dbReference type="GO" id="GO:0005829">
    <property type="term" value="C:cytosol"/>
    <property type="evidence" value="ECO:0007669"/>
    <property type="project" value="TreeGrafter"/>
</dbReference>
<comment type="subcellular location">
    <subcellularLocation>
        <location evidence="9">Cytoplasm</location>
    </subcellularLocation>
</comment>
<dbReference type="HAMAP" id="MF_00102">
    <property type="entry name" value="DapB"/>
    <property type="match status" value="1"/>
</dbReference>
<feature type="domain" description="Dihydrodipicolinate reductase N-terminal" evidence="11">
    <location>
        <begin position="1"/>
        <end position="112"/>
    </location>
</feature>
<keyword evidence="7 9" id="KW-0520">NAD</keyword>
<dbReference type="AlphaFoldDB" id="E1R5I7"/>
<protein>
    <recommendedName>
        <fullName evidence="9 10">4-hydroxy-tetrahydrodipicolinate reductase</fullName>
        <shortName evidence="9">HTPA reductase</shortName>
        <ecNumber evidence="9 10">1.17.1.8</ecNumber>
    </recommendedName>
</protein>
<comment type="caution">
    <text evidence="9">Was originally thought to be a dihydrodipicolinate reductase (DHDPR), catalyzing the conversion of dihydrodipicolinate to tetrahydrodipicolinate. However, it was shown in E.coli that the substrate of the enzymatic reaction is not dihydrodipicolinate (DHDP) but in fact (2S,4S)-4-hydroxy-2,3,4,5-tetrahydrodipicolinic acid (HTPA), the product released by the DapA-catalyzed reaction.</text>
</comment>
<dbReference type="Proteomes" id="UP000002318">
    <property type="component" value="Chromosome"/>
</dbReference>
<evidence type="ECO:0000256" key="9">
    <source>
        <dbReference type="HAMAP-Rule" id="MF_00102"/>
    </source>
</evidence>
<evidence type="ECO:0000256" key="4">
    <source>
        <dbReference type="ARBA" id="ARBA00022857"/>
    </source>
</evidence>
<keyword evidence="5 9" id="KW-0220">Diaminopimelate biosynthesis</keyword>
<dbReference type="SUPFAM" id="SSF55347">
    <property type="entry name" value="Glyceraldehyde-3-phosphate dehydrogenase-like, C-terminal domain"/>
    <property type="match status" value="1"/>
</dbReference>
<dbReference type="EMBL" id="CP002116">
    <property type="protein sequence ID" value="ADK82315.1"/>
    <property type="molecule type" value="Genomic_DNA"/>
</dbReference>
<dbReference type="GO" id="GO:0051287">
    <property type="term" value="F:NAD binding"/>
    <property type="evidence" value="ECO:0007669"/>
    <property type="project" value="UniProtKB-UniRule"/>
</dbReference>
<keyword evidence="3 9" id="KW-0028">Amino-acid biosynthesis</keyword>
<keyword evidence="8 9" id="KW-0457">Lysine biosynthesis</keyword>
<dbReference type="PANTHER" id="PTHR20836:SF7">
    <property type="entry name" value="4-HYDROXY-TETRAHYDRODIPICOLINATE REDUCTASE"/>
    <property type="match status" value="1"/>
</dbReference>
<evidence type="ECO:0000256" key="1">
    <source>
        <dbReference type="ARBA" id="ARBA00006642"/>
    </source>
</evidence>
<evidence type="ECO:0000256" key="2">
    <source>
        <dbReference type="ARBA" id="ARBA00022490"/>
    </source>
</evidence>
<dbReference type="GO" id="GO:0008839">
    <property type="term" value="F:4-hydroxy-tetrahydrodipicolinate reductase"/>
    <property type="evidence" value="ECO:0007669"/>
    <property type="project" value="UniProtKB-UniRule"/>
</dbReference>
<comment type="catalytic activity">
    <reaction evidence="9">
        <text>(S)-2,3,4,5-tetrahydrodipicolinate + NADP(+) + H2O = (2S,4S)-4-hydroxy-2,3,4,5-tetrahydrodipicolinate + NADPH + H(+)</text>
        <dbReference type="Rhea" id="RHEA:35331"/>
        <dbReference type="ChEBI" id="CHEBI:15377"/>
        <dbReference type="ChEBI" id="CHEBI:15378"/>
        <dbReference type="ChEBI" id="CHEBI:16845"/>
        <dbReference type="ChEBI" id="CHEBI:57783"/>
        <dbReference type="ChEBI" id="CHEBI:58349"/>
        <dbReference type="ChEBI" id="CHEBI:67139"/>
        <dbReference type="EC" id="1.17.1.8"/>
    </reaction>
</comment>
<name>E1R5I7_SEDSS</name>
<evidence type="ECO:0000256" key="3">
    <source>
        <dbReference type="ARBA" id="ARBA00022605"/>
    </source>
</evidence>
<evidence type="ECO:0000256" key="5">
    <source>
        <dbReference type="ARBA" id="ARBA00022915"/>
    </source>
</evidence>
<dbReference type="InterPro" id="IPR022664">
    <property type="entry name" value="DapB_N_CS"/>
</dbReference>
<dbReference type="KEGG" id="ssm:Spirs_3217"/>
<dbReference type="PIRSF" id="PIRSF000161">
    <property type="entry name" value="DHPR"/>
    <property type="match status" value="1"/>
</dbReference>
<evidence type="ECO:0000259" key="11">
    <source>
        <dbReference type="Pfam" id="PF01113"/>
    </source>
</evidence>
<dbReference type="SUPFAM" id="SSF51735">
    <property type="entry name" value="NAD(P)-binding Rossmann-fold domains"/>
    <property type="match status" value="1"/>
</dbReference>
<evidence type="ECO:0000256" key="10">
    <source>
        <dbReference type="NCBIfam" id="TIGR00036"/>
    </source>
</evidence>
<evidence type="ECO:0000313" key="13">
    <source>
        <dbReference type="EMBL" id="ADK82315.1"/>
    </source>
</evidence>
<dbReference type="InterPro" id="IPR023940">
    <property type="entry name" value="DHDPR_bac"/>
</dbReference>
<dbReference type="HOGENOM" id="CLU_047479_2_2_12"/>
<dbReference type="NCBIfam" id="TIGR00036">
    <property type="entry name" value="dapB"/>
    <property type="match status" value="1"/>
</dbReference>
<keyword evidence="6 9" id="KW-0560">Oxidoreductase</keyword>
<gene>
    <name evidence="9" type="primary">dapB</name>
    <name evidence="13" type="ordered locus">Spirs_3217</name>
</gene>
<comment type="subunit">
    <text evidence="9">Homotetramer.</text>
</comment>
<feature type="active site" description="Proton donor/acceptor" evidence="9">
    <location>
        <position position="142"/>
    </location>
</feature>
<comment type="catalytic activity">
    <reaction evidence="9">
        <text>(S)-2,3,4,5-tetrahydrodipicolinate + NAD(+) + H2O = (2S,4S)-4-hydroxy-2,3,4,5-tetrahydrodipicolinate + NADH + H(+)</text>
        <dbReference type="Rhea" id="RHEA:35323"/>
        <dbReference type="ChEBI" id="CHEBI:15377"/>
        <dbReference type="ChEBI" id="CHEBI:15378"/>
        <dbReference type="ChEBI" id="CHEBI:16845"/>
        <dbReference type="ChEBI" id="CHEBI:57540"/>
        <dbReference type="ChEBI" id="CHEBI:57945"/>
        <dbReference type="ChEBI" id="CHEBI:67139"/>
        <dbReference type="EC" id="1.17.1.8"/>
    </reaction>
</comment>
<dbReference type="GO" id="GO:0050661">
    <property type="term" value="F:NADP binding"/>
    <property type="evidence" value="ECO:0007669"/>
    <property type="project" value="UniProtKB-UniRule"/>
</dbReference>
<dbReference type="Pfam" id="PF01113">
    <property type="entry name" value="DapB_N"/>
    <property type="match status" value="1"/>
</dbReference>
<accession>E1R5I7</accession>
<dbReference type="InterPro" id="IPR000846">
    <property type="entry name" value="DapB_N"/>
</dbReference>
<feature type="binding site" evidence="9">
    <location>
        <begin position="85"/>
        <end position="87"/>
    </location>
    <ligand>
        <name>NAD(+)</name>
        <dbReference type="ChEBI" id="CHEBI:57540"/>
    </ligand>
</feature>
<feature type="binding site" evidence="9">
    <location>
        <begin position="109"/>
        <end position="112"/>
    </location>
    <ligand>
        <name>NAD(+)</name>
        <dbReference type="ChEBI" id="CHEBI:57540"/>
    </ligand>
</feature>
<dbReference type="GO" id="GO:0016726">
    <property type="term" value="F:oxidoreductase activity, acting on CH or CH2 groups, NAD or NADP as acceptor"/>
    <property type="evidence" value="ECO:0007669"/>
    <property type="project" value="UniProtKB-UniRule"/>
</dbReference>
<comment type="pathway">
    <text evidence="9">Amino-acid biosynthesis; L-lysine biosynthesis via DAP pathway; (S)-tetrahydrodipicolinate from L-aspartate: step 4/4.</text>
</comment>
<organism evidence="13 14">
    <name type="scientific">Sediminispirochaeta smaragdinae (strain DSM 11293 / JCM 15392 / SEBR 4228)</name>
    <name type="common">Spirochaeta smaragdinae</name>
    <dbReference type="NCBI Taxonomy" id="573413"/>
    <lineage>
        <taxon>Bacteria</taxon>
        <taxon>Pseudomonadati</taxon>
        <taxon>Spirochaetota</taxon>
        <taxon>Spirochaetia</taxon>
        <taxon>Spirochaetales</taxon>
        <taxon>Spirochaetaceae</taxon>
        <taxon>Sediminispirochaeta</taxon>
    </lineage>
</organism>
<dbReference type="InterPro" id="IPR022663">
    <property type="entry name" value="DapB_C"/>
</dbReference>
<dbReference type="GO" id="GO:0019877">
    <property type="term" value="P:diaminopimelate biosynthetic process"/>
    <property type="evidence" value="ECO:0007669"/>
    <property type="project" value="UniProtKB-UniRule"/>
</dbReference>
<feature type="binding site" evidence="9">
    <location>
        <begin position="7"/>
        <end position="12"/>
    </location>
    <ligand>
        <name>NAD(+)</name>
        <dbReference type="ChEBI" id="CHEBI:57540"/>
    </ligand>
</feature>
<dbReference type="InterPro" id="IPR036291">
    <property type="entry name" value="NAD(P)-bd_dom_sf"/>
</dbReference>
<dbReference type="UniPathway" id="UPA00034">
    <property type="reaction ID" value="UER00018"/>
</dbReference>
<evidence type="ECO:0000256" key="8">
    <source>
        <dbReference type="ARBA" id="ARBA00023154"/>
    </source>
</evidence>
<dbReference type="FunFam" id="3.30.360.10:FF:000009">
    <property type="entry name" value="4-hydroxy-tetrahydrodipicolinate reductase"/>
    <property type="match status" value="1"/>
</dbReference>
<feature type="domain" description="Dihydrodipicolinate reductase C-terminal" evidence="12">
    <location>
        <begin position="115"/>
        <end position="248"/>
    </location>
</feature>
<keyword evidence="2 9" id="KW-0963">Cytoplasm</keyword>
<dbReference type="GO" id="GO:0009089">
    <property type="term" value="P:lysine biosynthetic process via diaminopimelate"/>
    <property type="evidence" value="ECO:0007669"/>
    <property type="project" value="UniProtKB-UniRule"/>
</dbReference>
<feature type="binding site" evidence="9">
    <location>
        <begin position="152"/>
        <end position="153"/>
    </location>
    <ligand>
        <name>(S)-2,3,4,5-tetrahydrodipicolinate</name>
        <dbReference type="ChEBI" id="CHEBI:16845"/>
    </ligand>
</feature>
<dbReference type="eggNOG" id="COG0289">
    <property type="taxonomic scope" value="Bacteria"/>
</dbReference>
<dbReference type="RefSeq" id="WP_013255774.1">
    <property type="nucleotide sequence ID" value="NC_014364.1"/>
</dbReference>
<dbReference type="STRING" id="573413.Spirs_3217"/>
<keyword evidence="4 9" id="KW-0521">NADP</keyword>
<dbReference type="Gene3D" id="3.30.360.10">
    <property type="entry name" value="Dihydrodipicolinate Reductase, domain 2"/>
    <property type="match status" value="1"/>
</dbReference>
<proteinExistence type="inferred from homology"/>
<evidence type="ECO:0000259" key="12">
    <source>
        <dbReference type="Pfam" id="PF05173"/>
    </source>
</evidence>
<comment type="similarity">
    <text evidence="1 9">Belongs to the DapB family.</text>
</comment>
<dbReference type="CDD" id="cd02274">
    <property type="entry name" value="DHDPR_N"/>
    <property type="match status" value="1"/>
</dbReference>
<dbReference type="Pfam" id="PF05173">
    <property type="entry name" value="DapB_C"/>
    <property type="match status" value="1"/>
</dbReference>
<keyword evidence="14" id="KW-1185">Reference proteome</keyword>
<dbReference type="PROSITE" id="PS01298">
    <property type="entry name" value="DAPB"/>
    <property type="match status" value="1"/>
</dbReference>
<evidence type="ECO:0000256" key="6">
    <source>
        <dbReference type="ARBA" id="ARBA00023002"/>
    </source>
</evidence>
<comment type="function">
    <text evidence="9">Catalyzes the conversion of 4-hydroxy-tetrahydrodipicolinate (HTPA) to tetrahydrodipicolinate.</text>
</comment>
<evidence type="ECO:0000313" key="14">
    <source>
        <dbReference type="Proteomes" id="UP000002318"/>
    </source>
</evidence>
<sequence length="252" mass="26932">MNIIMNGSGGRMGAMMATIVAEREKDRIVAGIDPKGRINAEPFPVFESLEACDVDADVLIDFSGAEAVPTMISFLQKRHVPVVVATTGLSDENMTALKTLAETSPVFQAANMSLGINLIRKLAAQAAQALGDAFDIEIIEKHHNQKKDAPSGTALALADSVNEARDGELHYVFGRRESAKKREASELGIHAIRGGTIVGEHDVLFAGIDEVITISHSAYSRRVFAAGAMKAAAYIVTKTSGFFTMDDLISGR</sequence>
<comment type="caution">
    <text evidence="9">Lacks conserved residue(s) required for the propagation of feature annotation.</text>
</comment>
<feature type="binding site" evidence="9">
    <location>
        <position position="143"/>
    </location>
    <ligand>
        <name>(S)-2,3,4,5-tetrahydrodipicolinate</name>
        <dbReference type="ChEBI" id="CHEBI:16845"/>
    </ligand>
</feature>
<dbReference type="Gene3D" id="3.40.50.720">
    <property type="entry name" value="NAD(P)-binding Rossmann-like Domain"/>
    <property type="match status" value="1"/>
</dbReference>
<reference evidence="13 14" key="1">
    <citation type="journal article" date="2010" name="Stand. Genomic Sci.">
        <title>Complete genome sequence of Spirochaeta smaragdinae type strain (SEBR 4228).</title>
        <authorList>
            <person name="Mavromatis K."/>
            <person name="Yasawong M."/>
            <person name="Chertkov O."/>
            <person name="Lapidus A."/>
            <person name="Lucas S."/>
            <person name="Nolan M."/>
            <person name="Del Rio T.G."/>
            <person name="Tice H."/>
            <person name="Cheng J.F."/>
            <person name="Pitluck S."/>
            <person name="Liolios K."/>
            <person name="Ivanova N."/>
            <person name="Tapia R."/>
            <person name="Han C."/>
            <person name="Bruce D."/>
            <person name="Goodwin L."/>
            <person name="Pati A."/>
            <person name="Chen A."/>
            <person name="Palaniappan K."/>
            <person name="Land M."/>
            <person name="Hauser L."/>
            <person name="Chang Y.J."/>
            <person name="Jeffries C.D."/>
            <person name="Detter J.C."/>
            <person name="Rohde M."/>
            <person name="Brambilla E."/>
            <person name="Spring S."/>
            <person name="Goker M."/>
            <person name="Sikorski J."/>
            <person name="Woyke T."/>
            <person name="Bristow J."/>
            <person name="Eisen J.A."/>
            <person name="Markowitz V."/>
            <person name="Hugenholtz P."/>
            <person name="Klenk H.P."/>
            <person name="Kyrpides N.C."/>
        </authorList>
    </citation>
    <scope>NUCLEOTIDE SEQUENCE [LARGE SCALE GENOMIC DNA]</scope>
    <source>
        <strain evidence="14">DSM 11293 / JCM 15392 / SEBR 4228</strain>
    </source>
</reference>
<dbReference type="PANTHER" id="PTHR20836">
    <property type="entry name" value="DIHYDRODIPICOLINATE REDUCTASE"/>
    <property type="match status" value="1"/>
</dbReference>
<feature type="active site" description="Proton donor" evidence="9">
    <location>
        <position position="146"/>
    </location>
</feature>
<evidence type="ECO:0000256" key="7">
    <source>
        <dbReference type="ARBA" id="ARBA00023027"/>
    </source>
</evidence>
<feature type="binding site" evidence="9">
    <location>
        <position position="33"/>
    </location>
    <ligand>
        <name>NAD(+)</name>
        <dbReference type="ChEBI" id="CHEBI:57540"/>
    </ligand>
</feature>
<dbReference type="EC" id="1.17.1.8" evidence="9 10"/>